<evidence type="ECO:0000256" key="6">
    <source>
        <dbReference type="ARBA" id="ARBA00022777"/>
    </source>
</evidence>
<evidence type="ECO:0000256" key="8">
    <source>
        <dbReference type="ARBA" id="ARBA00023012"/>
    </source>
</evidence>
<keyword evidence="8" id="KW-0902">Two-component regulatory system</keyword>
<dbReference type="PANTHER" id="PTHR45339:SF3">
    <property type="entry name" value="HISTIDINE KINASE"/>
    <property type="match status" value="1"/>
</dbReference>
<dbReference type="InterPro" id="IPR036097">
    <property type="entry name" value="HisK_dim/P_sf"/>
</dbReference>
<dbReference type="CDD" id="cd00082">
    <property type="entry name" value="HisKA"/>
    <property type="match status" value="1"/>
</dbReference>
<dbReference type="Proteomes" id="UP000218113">
    <property type="component" value="Unassembled WGS sequence"/>
</dbReference>
<dbReference type="SMART" id="SM00448">
    <property type="entry name" value="REC"/>
    <property type="match status" value="1"/>
</dbReference>
<dbReference type="PROSITE" id="PS50109">
    <property type="entry name" value="HIS_KIN"/>
    <property type="match status" value="1"/>
</dbReference>
<gene>
    <name evidence="16" type="ORF">COB67_03425</name>
</gene>
<dbReference type="Gene3D" id="3.30.450.20">
    <property type="entry name" value="PAS domain"/>
    <property type="match status" value="1"/>
</dbReference>
<dbReference type="FunFam" id="1.10.287.130:FF:000002">
    <property type="entry name" value="Two-component osmosensing histidine kinase"/>
    <property type="match status" value="1"/>
</dbReference>
<dbReference type="InterPro" id="IPR018490">
    <property type="entry name" value="cNMP-bd_dom_sf"/>
</dbReference>
<proteinExistence type="predicted"/>
<protein>
    <recommendedName>
        <fullName evidence="10">Sensory/regulatory protein RpfC</fullName>
        <ecNumber evidence="2">2.7.13.3</ecNumber>
    </recommendedName>
</protein>
<dbReference type="InterPro" id="IPR003594">
    <property type="entry name" value="HATPase_dom"/>
</dbReference>
<evidence type="ECO:0000256" key="3">
    <source>
        <dbReference type="ARBA" id="ARBA00022553"/>
    </source>
</evidence>
<dbReference type="CDD" id="cd16922">
    <property type="entry name" value="HATPase_EvgS-ArcB-TorS-like"/>
    <property type="match status" value="1"/>
</dbReference>
<evidence type="ECO:0000256" key="10">
    <source>
        <dbReference type="ARBA" id="ARBA00068150"/>
    </source>
</evidence>
<evidence type="ECO:0000256" key="2">
    <source>
        <dbReference type="ARBA" id="ARBA00012438"/>
    </source>
</evidence>
<comment type="catalytic activity">
    <reaction evidence="1">
        <text>ATP + protein L-histidine = ADP + protein N-phospho-L-histidine.</text>
        <dbReference type="EC" id="2.7.13.3"/>
    </reaction>
</comment>
<dbReference type="InterPro" id="IPR014710">
    <property type="entry name" value="RmlC-like_jellyroll"/>
</dbReference>
<sequence length="678" mass="75211">MGKQTDKKILGVLRESRLFRQFADQELVQLISFSSLRTFKQGEVIIEEGKSNDRVYIIVTGRVGVFADDEFILTLGRKGDLFGEMSVITKKLTTAAVIAGSRVELFTISADEINDSGGVELRSMIYKIFLDILTEKLTATTKQVKGFQATKNELAISEDIISSVLESMSDGVVVADSDGQILHVNEAFMKMVGNIEIPLDFQYWPKTLGFYQKDIKTLIDFKDLPMLKAMVGQVCDSEEIYVKNPAMQEGRWLQASARPLVVSEEDSLDGAVVVYRDYTKKKNEELALIKAKEHAEATAKAKSEFLAVMSHELRTPLNGIIGMTDLLTKTQLDEEQQDCAESIRASGETLLNIVMSILDFSDLEAGTLRLTVAPFALKNGIEAVIQKLDSAAKNKNISLEVKLSSDLPAWAKGDQDRIQQILNNIVHNAIKFSSKGVVRISAKLSQTHQDEDELLFSVADEGIGIPQDKLPQLFEPFAQLDSTFARKFDGAGIGLSICKKLVEKMNGKIWVTSELGQGSTFHFTIRTEKVTQEAAAIKLGESKESKPKKLDQSFAEAFPCRILVAEDNAMNQKLIGKVLKKLGYAPVFAGNGVLAVEAVRKDPYDLILMDLQMPEMDGQEASRKIQTEQPAECRPKIIALTANVMDGIREQCLESGMVDYMAKPLRMDKLAIMLQKWL</sequence>
<dbReference type="InterPro" id="IPR001789">
    <property type="entry name" value="Sig_transdc_resp-reg_receiver"/>
</dbReference>
<dbReference type="InterPro" id="IPR035965">
    <property type="entry name" value="PAS-like_dom_sf"/>
</dbReference>
<organism evidence="16 17">
    <name type="scientific">SAR324 cluster bacterium</name>
    <dbReference type="NCBI Taxonomy" id="2024889"/>
    <lineage>
        <taxon>Bacteria</taxon>
        <taxon>Deltaproteobacteria</taxon>
        <taxon>SAR324 cluster</taxon>
    </lineage>
</organism>
<dbReference type="InterPro" id="IPR004358">
    <property type="entry name" value="Sig_transdc_His_kin-like_C"/>
</dbReference>
<dbReference type="InterPro" id="IPR036890">
    <property type="entry name" value="HATPase_C_sf"/>
</dbReference>
<dbReference type="PRINTS" id="PR00344">
    <property type="entry name" value="BCTRLSENSOR"/>
</dbReference>
<keyword evidence="5" id="KW-0547">Nucleotide-binding</keyword>
<dbReference type="InterPro" id="IPR000595">
    <property type="entry name" value="cNMP-bd_dom"/>
</dbReference>
<dbReference type="PROSITE" id="PS50110">
    <property type="entry name" value="RESPONSE_REGULATORY"/>
    <property type="match status" value="1"/>
</dbReference>
<dbReference type="InterPro" id="IPR011006">
    <property type="entry name" value="CheY-like_superfamily"/>
</dbReference>
<dbReference type="Pfam" id="PF00512">
    <property type="entry name" value="HisKA"/>
    <property type="match status" value="1"/>
</dbReference>
<dbReference type="PROSITE" id="PS50042">
    <property type="entry name" value="CNMP_BINDING_3"/>
    <property type="match status" value="1"/>
</dbReference>
<dbReference type="EC" id="2.7.13.3" evidence="2"/>
<accession>A0A2A4T813</accession>
<dbReference type="SMART" id="SM00100">
    <property type="entry name" value="cNMP"/>
    <property type="match status" value="1"/>
</dbReference>
<dbReference type="SUPFAM" id="SSF47384">
    <property type="entry name" value="Homodimeric domain of signal transducing histidine kinase"/>
    <property type="match status" value="1"/>
</dbReference>
<dbReference type="SMART" id="SM00387">
    <property type="entry name" value="HATPase_c"/>
    <property type="match status" value="1"/>
</dbReference>
<comment type="subunit">
    <text evidence="9">At low DSF concentrations, interacts with RpfF.</text>
</comment>
<dbReference type="GO" id="GO:0005524">
    <property type="term" value="F:ATP binding"/>
    <property type="evidence" value="ECO:0007669"/>
    <property type="project" value="UniProtKB-KW"/>
</dbReference>
<feature type="domain" description="PAS" evidence="15">
    <location>
        <begin position="157"/>
        <end position="193"/>
    </location>
</feature>
<dbReference type="Gene3D" id="1.10.287.130">
    <property type="match status" value="1"/>
</dbReference>
<evidence type="ECO:0000256" key="5">
    <source>
        <dbReference type="ARBA" id="ARBA00022741"/>
    </source>
</evidence>
<evidence type="ECO:0000256" key="11">
    <source>
        <dbReference type="PROSITE-ProRule" id="PRU00169"/>
    </source>
</evidence>
<dbReference type="InterPro" id="IPR005467">
    <property type="entry name" value="His_kinase_dom"/>
</dbReference>
<dbReference type="GO" id="GO:0000155">
    <property type="term" value="F:phosphorelay sensor kinase activity"/>
    <property type="evidence" value="ECO:0007669"/>
    <property type="project" value="InterPro"/>
</dbReference>
<comment type="caution">
    <text evidence="16">The sequence shown here is derived from an EMBL/GenBank/DDBJ whole genome shotgun (WGS) entry which is preliminary data.</text>
</comment>
<keyword evidence="3 11" id="KW-0597">Phosphoprotein</keyword>
<dbReference type="SMART" id="SM00388">
    <property type="entry name" value="HisKA"/>
    <property type="match status" value="1"/>
</dbReference>
<dbReference type="EMBL" id="NVSR01000011">
    <property type="protein sequence ID" value="PCI29668.1"/>
    <property type="molecule type" value="Genomic_DNA"/>
</dbReference>
<dbReference type="Pfam" id="PF13188">
    <property type="entry name" value="PAS_8"/>
    <property type="match status" value="1"/>
</dbReference>
<dbReference type="FunFam" id="3.30.565.10:FF:000010">
    <property type="entry name" value="Sensor histidine kinase RcsC"/>
    <property type="match status" value="1"/>
</dbReference>
<keyword evidence="4" id="KW-0808">Transferase</keyword>
<feature type="modified residue" description="4-aspartylphosphate" evidence="11">
    <location>
        <position position="610"/>
    </location>
</feature>
<evidence type="ECO:0000259" key="13">
    <source>
        <dbReference type="PROSITE" id="PS50109"/>
    </source>
</evidence>
<feature type="domain" description="Response regulatory" evidence="14">
    <location>
        <begin position="561"/>
        <end position="678"/>
    </location>
</feature>
<dbReference type="PROSITE" id="PS50112">
    <property type="entry name" value="PAS"/>
    <property type="match status" value="1"/>
</dbReference>
<feature type="domain" description="Cyclic nucleotide-binding" evidence="12">
    <location>
        <begin position="18"/>
        <end position="109"/>
    </location>
</feature>
<dbReference type="SUPFAM" id="SSF51206">
    <property type="entry name" value="cAMP-binding domain-like"/>
    <property type="match status" value="1"/>
</dbReference>
<dbReference type="Pfam" id="PF00072">
    <property type="entry name" value="Response_reg"/>
    <property type="match status" value="1"/>
</dbReference>
<reference evidence="17" key="1">
    <citation type="submission" date="2017-08" db="EMBL/GenBank/DDBJ databases">
        <title>A dynamic microbial community with high functional redundancy inhabits the cold, oxic subseafloor aquifer.</title>
        <authorList>
            <person name="Tully B.J."/>
            <person name="Wheat C.G."/>
            <person name="Glazer B.T."/>
            <person name="Huber J.A."/>
        </authorList>
    </citation>
    <scope>NUCLEOTIDE SEQUENCE [LARGE SCALE GENOMIC DNA]</scope>
</reference>
<dbReference type="Gene3D" id="3.40.50.2300">
    <property type="match status" value="1"/>
</dbReference>
<dbReference type="Pfam" id="PF00027">
    <property type="entry name" value="cNMP_binding"/>
    <property type="match status" value="1"/>
</dbReference>
<evidence type="ECO:0000259" key="15">
    <source>
        <dbReference type="PROSITE" id="PS50112"/>
    </source>
</evidence>
<evidence type="ECO:0000256" key="1">
    <source>
        <dbReference type="ARBA" id="ARBA00000085"/>
    </source>
</evidence>
<keyword evidence="6" id="KW-0418">Kinase</keyword>
<dbReference type="SUPFAM" id="SSF55785">
    <property type="entry name" value="PYP-like sensor domain (PAS domain)"/>
    <property type="match status" value="1"/>
</dbReference>
<dbReference type="SUPFAM" id="SSF55874">
    <property type="entry name" value="ATPase domain of HSP90 chaperone/DNA topoisomerase II/histidine kinase"/>
    <property type="match status" value="1"/>
</dbReference>
<dbReference type="PANTHER" id="PTHR45339">
    <property type="entry name" value="HYBRID SIGNAL TRANSDUCTION HISTIDINE KINASE J"/>
    <property type="match status" value="1"/>
</dbReference>
<feature type="domain" description="Histidine kinase" evidence="13">
    <location>
        <begin position="308"/>
        <end position="529"/>
    </location>
</feature>
<evidence type="ECO:0000256" key="7">
    <source>
        <dbReference type="ARBA" id="ARBA00022840"/>
    </source>
</evidence>
<dbReference type="Gene3D" id="2.60.120.10">
    <property type="entry name" value="Jelly Rolls"/>
    <property type="match status" value="1"/>
</dbReference>
<dbReference type="InterPro" id="IPR003661">
    <property type="entry name" value="HisK_dim/P_dom"/>
</dbReference>
<dbReference type="CDD" id="cd00038">
    <property type="entry name" value="CAP_ED"/>
    <property type="match status" value="1"/>
</dbReference>
<dbReference type="CDD" id="cd17546">
    <property type="entry name" value="REC_hyHK_CKI1_RcsC-like"/>
    <property type="match status" value="1"/>
</dbReference>
<evidence type="ECO:0000259" key="12">
    <source>
        <dbReference type="PROSITE" id="PS50042"/>
    </source>
</evidence>
<dbReference type="AlphaFoldDB" id="A0A2A4T813"/>
<evidence type="ECO:0000256" key="4">
    <source>
        <dbReference type="ARBA" id="ARBA00022679"/>
    </source>
</evidence>
<dbReference type="Pfam" id="PF02518">
    <property type="entry name" value="HATPase_c"/>
    <property type="match status" value="1"/>
</dbReference>
<dbReference type="Gene3D" id="3.30.565.10">
    <property type="entry name" value="Histidine kinase-like ATPase, C-terminal domain"/>
    <property type="match status" value="1"/>
</dbReference>
<dbReference type="CDD" id="cd00130">
    <property type="entry name" value="PAS"/>
    <property type="match status" value="1"/>
</dbReference>
<evidence type="ECO:0000256" key="9">
    <source>
        <dbReference type="ARBA" id="ARBA00064003"/>
    </source>
</evidence>
<evidence type="ECO:0000313" key="16">
    <source>
        <dbReference type="EMBL" id="PCI29668.1"/>
    </source>
</evidence>
<evidence type="ECO:0000259" key="14">
    <source>
        <dbReference type="PROSITE" id="PS50110"/>
    </source>
</evidence>
<evidence type="ECO:0000313" key="17">
    <source>
        <dbReference type="Proteomes" id="UP000218113"/>
    </source>
</evidence>
<dbReference type="SUPFAM" id="SSF52172">
    <property type="entry name" value="CheY-like"/>
    <property type="match status" value="1"/>
</dbReference>
<name>A0A2A4T813_9DELT</name>
<dbReference type="SMART" id="SM00091">
    <property type="entry name" value="PAS"/>
    <property type="match status" value="1"/>
</dbReference>
<keyword evidence="7" id="KW-0067">ATP-binding</keyword>
<dbReference type="InterPro" id="IPR000014">
    <property type="entry name" value="PAS"/>
</dbReference>